<feature type="chain" id="PRO_5012970232" description="N-acetyl-beta-glucosaminidase" evidence="6">
    <location>
        <begin position="31"/>
        <end position="548"/>
    </location>
</feature>
<evidence type="ECO:0000313" key="10">
    <source>
        <dbReference type="Proteomes" id="UP000220629"/>
    </source>
</evidence>
<evidence type="ECO:0000256" key="1">
    <source>
        <dbReference type="ARBA" id="ARBA00006285"/>
    </source>
</evidence>
<dbReference type="InterPro" id="IPR015882">
    <property type="entry name" value="HEX_bac_N"/>
</dbReference>
<dbReference type="Gene3D" id="3.30.379.10">
    <property type="entry name" value="Chitobiase/beta-hexosaminidase domain 2-like"/>
    <property type="match status" value="1"/>
</dbReference>
<dbReference type="SUPFAM" id="SSF55545">
    <property type="entry name" value="beta-N-acetylhexosaminidase-like domain"/>
    <property type="match status" value="1"/>
</dbReference>
<dbReference type="InterPro" id="IPR052764">
    <property type="entry name" value="GH20_Enzymes"/>
</dbReference>
<accession>A0A2A7SDT3</accession>
<evidence type="ECO:0000259" key="8">
    <source>
        <dbReference type="Pfam" id="PF02838"/>
    </source>
</evidence>
<dbReference type="InterPro" id="IPR015883">
    <property type="entry name" value="Glyco_hydro_20_cat"/>
</dbReference>
<feature type="domain" description="Beta-hexosaminidase bacterial type N-terminal" evidence="8">
    <location>
        <begin position="61"/>
        <end position="182"/>
    </location>
</feature>
<keyword evidence="2" id="KW-0378">Hydrolase</keyword>
<dbReference type="EMBL" id="PDDY01000001">
    <property type="protein sequence ID" value="PEH41688.1"/>
    <property type="molecule type" value="Genomic_DNA"/>
</dbReference>
<organism evidence="9 10">
    <name type="scientific">Burkholderia gladioli</name>
    <name type="common">Pseudomonas marginata</name>
    <name type="synonym">Phytomonas marginata</name>
    <dbReference type="NCBI Taxonomy" id="28095"/>
    <lineage>
        <taxon>Bacteria</taxon>
        <taxon>Pseudomonadati</taxon>
        <taxon>Pseudomonadota</taxon>
        <taxon>Betaproteobacteria</taxon>
        <taxon>Burkholderiales</taxon>
        <taxon>Burkholderiaceae</taxon>
        <taxon>Burkholderia</taxon>
    </lineage>
</organism>
<comment type="caution">
    <text evidence="9">The sequence shown here is derived from an EMBL/GenBank/DDBJ whole genome shotgun (WGS) entry which is preliminary data.</text>
</comment>
<gene>
    <name evidence="9" type="ORF">CRM94_05715</name>
</gene>
<dbReference type="Pfam" id="PF00728">
    <property type="entry name" value="Glyco_hydro_20"/>
    <property type="match status" value="1"/>
</dbReference>
<proteinExistence type="inferred from homology"/>
<name>A0A2A7SDT3_BURGA</name>
<reference evidence="10" key="1">
    <citation type="submission" date="2017-09" db="EMBL/GenBank/DDBJ databases">
        <title>FDA dAtabase for Regulatory Grade micrObial Sequences (FDA-ARGOS): Supporting development and validation of Infectious Disease Dx tests.</title>
        <authorList>
            <person name="Minogue T."/>
            <person name="Wolcott M."/>
            <person name="Wasieloski L."/>
            <person name="Aguilar W."/>
            <person name="Moore D."/>
            <person name="Tallon L."/>
            <person name="Sadzewicz L."/>
            <person name="Ott S."/>
            <person name="Zhao X."/>
            <person name="Nagaraj S."/>
            <person name="Vavikolanu K."/>
            <person name="Aluvathingal J."/>
            <person name="Nadendla S."/>
            <person name="Sichtig H."/>
        </authorList>
    </citation>
    <scope>NUCLEOTIDE SEQUENCE [LARGE SCALE GENOMIC DNA]</scope>
    <source>
        <strain evidence="10">FDAARGOS_390</strain>
    </source>
</reference>
<dbReference type="PRINTS" id="PR00738">
    <property type="entry name" value="GLHYDRLASE20"/>
</dbReference>
<dbReference type="PANTHER" id="PTHR43678:SF1">
    <property type="entry name" value="BETA-N-ACETYLHEXOSAMINIDASE"/>
    <property type="match status" value="1"/>
</dbReference>
<sequence>MRIPRSMTSWLSMLLAGGLVALGGQGAALAASGASRPAAAAPLACSEAELGQAPAGANAKPMVIPTMRDWTGGNGTLSFDAGSRILVDPADAAALADTATQFQAQLKTVSGLVLPIVGRAATPAAGDIVLSLAPCGAGAAQLGEEGYSLDLEDHAVLRGQGAAGVFYATQTLLQMLSLDGAAAGAHLRVARGFAVDVPRYAERSIMFDVGRKYASVDFLAAYLRFMGWYKLNTLHLHLNDQAKAKDGSWGLRAFRLKSDKPEFAGLVPADGLVYTRDDWDKLETIAAAHHVRIVPEFDTPGHAGAFAAANPAIAYVGDTPPGGTIDPTKPATLQYVESVFGEFLPWFRSSTVHIGGDEVNVNSGSITTASQVDYLNQLGRFLQSRHRRVEMWGDASYLPRLDKSFIIQRWINWGSEASINWADKGYQWTESYGDWYIVPFGPSYFNPDGIKGDTLYAKWSQATGANAPSGGQIAVWNDNALLDSYTWERKVNDLLKDAVPAAGQVFWRGQEHDAQGQTVDYGVLRRSVATLQYGPDVTRFSDSPIPAR</sequence>
<feature type="active site" description="Proton donor" evidence="5">
    <location>
        <position position="358"/>
    </location>
</feature>
<dbReference type="RefSeq" id="WP_098151691.1">
    <property type="nucleotide sequence ID" value="NZ_CADEQH010000034.1"/>
</dbReference>
<dbReference type="GO" id="GO:0005975">
    <property type="term" value="P:carbohydrate metabolic process"/>
    <property type="evidence" value="ECO:0007669"/>
    <property type="project" value="InterPro"/>
</dbReference>
<keyword evidence="3" id="KW-0326">Glycosidase</keyword>
<dbReference type="Proteomes" id="UP000220629">
    <property type="component" value="Unassembled WGS sequence"/>
</dbReference>
<feature type="signal peptide" evidence="6">
    <location>
        <begin position="1"/>
        <end position="30"/>
    </location>
</feature>
<evidence type="ECO:0000256" key="2">
    <source>
        <dbReference type="ARBA" id="ARBA00022801"/>
    </source>
</evidence>
<evidence type="ECO:0000256" key="6">
    <source>
        <dbReference type="SAM" id="SignalP"/>
    </source>
</evidence>
<feature type="domain" description="Glycoside hydrolase family 20 catalytic" evidence="7">
    <location>
        <begin position="201"/>
        <end position="434"/>
    </location>
</feature>
<evidence type="ECO:0000256" key="3">
    <source>
        <dbReference type="ARBA" id="ARBA00023295"/>
    </source>
</evidence>
<evidence type="ECO:0000313" key="9">
    <source>
        <dbReference type="EMBL" id="PEH41688.1"/>
    </source>
</evidence>
<dbReference type="InterPro" id="IPR025705">
    <property type="entry name" value="Beta_hexosaminidase_sua/sub"/>
</dbReference>
<keyword evidence="6" id="KW-0732">Signal</keyword>
<dbReference type="Pfam" id="PF02838">
    <property type="entry name" value="Glyco_hydro_20b"/>
    <property type="match status" value="1"/>
</dbReference>
<comment type="similarity">
    <text evidence="1">Belongs to the glycosyl hydrolase 20 family.</text>
</comment>
<dbReference type="AlphaFoldDB" id="A0A2A7SDT3"/>
<evidence type="ECO:0000256" key="4">
    <source>
        <dbReference type="ARBA" id="ARBA00033000"/>
    </source>
</evidence>
<protein>
    <recommendedName>
        <fullName evidence="4">N-acetyl-beta-glucosaminidase</fullName>
    </recommendedName>
</protein>
<dbReference type="InterPro" id="IPR029018">
    <property type="entry name" value="Hex-like_dom2"/>
</dbReference>
<dbReference type="SUPFAM" id="SSF51445">
    <property type="entry name" value="(Trans)glycosidases"/>
    <property type="match status" value="1"/>
</dbReference>
<dbReference type="PANTHER" id="PTHR43678">
    <property type="entry name" value="PUTATIVE (AFU_ORTHOLOGUE AFUA_2G00640)-RELATED"/>
    <property type="match status" value="1"/>
</dbReference>
<evidence type="ECO:0000259" key="7">
    <source>
        <dbReference type="Pfam" id="PF00728"/>
    </source>
</evidence>
<dbReference type="InterPro" id="IPR017853">
    <property type="entry name" value="GH"/>
</dbReference>
<dbReference type="Gene3D" id="3.20.20.80">
    <property type="entry name" value="Glycosidases"/>
    <property type="match status" value="1"/>
</dbReference>
<evidence type="ECO:0000256" key="5">
    <source>
        <dbReference type="PIRSR" id="PIRSR625705-1"/>
    </source>
</evidence>
<dbReference type="GO" id="GO:0004563">
    <property type="term" value="F:beta-N-acetylhexosaminidase activity"/>
    <property type="evidence" value="ECO:0007669"/>
    <property type="project" value="InterPro"/>
</dbReference>